<proteinExistence type="predicted"/>
<dbReference type="RefSeq" id="WP_121894928.1">
    <property type="nucleotide sequence ID" value="NZ_PENI01000045.1"/>
</dbReference>
<keyword evidence="1" id="KW-0812">Transmembrane</keyword>
<comment type="caution">
    <text evidence="2">The sequence shown here is derived from an EMBL/GenBank/DDBJ whole genome shotgun (WGS) entry which is preliminary data.</text>
</comment>
<name>A0A3M0IEH1_9ACTN</name>
<feature type="transmembrane region" description="Helical" evidence="1">
    <location>
        <begin position="77"/>
        <end position="98"/>
    </location>
</feature>
<dbReference type="AlphaFoldDB" id="A0A3M0IEH1"/>
<evidence type="ECO:0000313" key="2">
    <source>
        <dbReference type="EMBL" id="RMB80226.1"/>
    </source>
</evidence>
<evidence type="ECO:0000256" key="1">
    <source>
        <dbReference type="SAM" id="Phobius"/>
    </source>
</evidence>
<protein>
    <submittedName>
        <fullName evidence="2">Uncharacterized protein</fullName>
    </submittedName>
</protein>
<gene>
    <name evidence="2" type="ORF">CTZ28_41190</name>
</gene>
<evidence type="ECO:0000313" key="3">
    <source>
        <dbReference type="Proteomes" id="UP000270471"/>
    </source>
</evidence>
<reference evidence="2 3" key="1">
    <citation type="submission" date="2017-11" db="EMBL/GenBank/DDBJ databases">
        <title>Draft genome of actinobacteria isolated from guarana (Paullinia cupana (Mart.) Ducke.</title>
        <authorList>
            <person name="Siqueira K.A."/>
            <person name="Liotti R.G."/>
            <person name="Mendes T.A.O."/>
            <person name="Soares M.A."/>
        </authorList>
    </citation>
    <scope>NUCLEOTIDE SEQUENCE [LARGE SCALE GENOMIC DNA]</scope>
    <source>
        <strain evidence="2 3">193</strain>
    </source>
</reference>
<keyword evidence="1" id="KW-0472">Membrane</keyword>
<dbReference type="OrthoDB" id="4242671at2"/>
<dbReference type="Proteomes" id="UP000270471">
    <property type="component" value="Unassembled WGS sequence"/>
</dbReference>
<sequence length="107" mass="11649">MKEHGKGCVGILLAAVGAALAVISWAPMARVNIDGGFEDAQRDLRVLYLDLPLIAVGGAVVPLVAWLLTLRRLRRPWVAAVVAAGVLALGVWGLTNWWEPYRHPESW</sequence>
<keyword evidence="3" id="KW-1185">Reference proteome</keyword>
<organism evidence="2 3">
    <name type="scientific">Streptomyces shenzhenensis</name>
    <dbReference type="NCBI Taxonomy" id="943815"/>
    <lineage>
        <taxon>Bacteria</taxon>
        <taxon>Bacillati</taxon>
        <taxon>Actinomycetota</taxon>
        <taxon>Actinomycetes</taxon>
        <taxon>Kitasatosporales</taxon>
        <taxon>Streptomycetaceae</taxon>
        <taxon>Streptomyces</taxon>
    </lineage>
</organism>
<accession>A0A3M0IEH1</accession>
<feature type="transmembrane region" description="Helical" evidence="1">
    <location>
        <begin position="46"/>
        <end position="70"/>
    </location>
</feature>
<feature type="transmembrane region" description="Helical" evidence="1">
    <location>
        <begin position="7"/>
        <end position="26"/>
    </location>
</feature>
<dbReference type="EMBL" id="PENI01000045">
    <property type="protein sequence ID" value="RMB80226.1"/>
    <property type="molecule type" value="Genomic_DNA"/>
</dbReference>
<keyword evidence="1" id="KW-1133">Transmembrane helix</keyword>